<dbReference type="PANTHER" id="PTHR43776">
    <property type="entry name" value="TRANSPORT ATP-BINDING PROTEIN"/>
    <property type="match status" value="1"/>
</dbReference>
<dbReference type="GO" id="GO:0055085">
    <property type="term" value="P:transmembrane transport"/>
    <property type="evidence" value="ECO:0007669"/>
    <property type="project" value="UniProtKB-ARBA"/>
</dbReference>
<dbReference type="InterPro" id="IPR027417">
    <property type="entry name" value="P-loop_NTPase"/>
</dbReference>
<evidence type="ECO:0000256" key="1">
    <source>
        <dbReference type="ARBA" id="ARBA00005417"/>
    </source>
</evidence>
<dbReference type="Proteomes" id="UP000246722">
    <property type="component" value="Unassembled WGS sequence"/>
</dbReference>
<comment type="caution">
    <text evidence="6">The sequence shown here is derived from an EMBL/GenBank/DDBJ whole genome shotgun (WGS) entry which is preliminary data.</text>
</comment>
<dbReference type="CDD" id="cd03257">
    <property type="entry name" value="ABC_NikE_OppD_transporters"/>
    <property type="match status" value="1"/>
</dbReference>
<evidence type="ECO:0000256" key="3">
    <source>
        <dbReference type="ARBA" id="ARBA00022741"/>
    </source>
</evidence>
<keyword evidence="2" id="KW-0813">Transport</keyword>
<evidence type="ECO:0000313" key="6">
    <source>
        <dbReference type="EMBL" id="PXA72248.1"/>
    </source>
</evidence>
<dbReference type="InterPro" id="IPR050319">
    <property type="entry name" value="ABC_transp_ATP-bind"/>
</dbReference>
<dbReference type="InterPro" id="IPR003439">
    <property type="entry name" value="ABC_transporter-like_ATP-bd"/>
</dbReference>
<name>A0A318A2P1_9MICO</name>
<keyword evidence="7" id="KW-1185">Reference proteome</keyword>
<feature type="domain" description="ABC transporter" evidence="5">
    <location>
        <begin position="6"/>
        <end position="255"/>
    </location>
</feature>
<keyword evidence="4 6" id="KW-0067">ATP-binding</keyword>
<evidence type="ECO:0000256" key="2">
    <source>
        <dbReference type="ARBA" id="ARBA00022448"/>
    </source>
</evidence>
<dbReference type="SUPFAM" id="SSF52540">
    <property type="entry name" value="P-loop containing nucleoside triphosphate hydrolases"/>
    <property type="match status" value="1"/>
</dbReference>
<dbReference type="Pfam" id="PF08352">
    <property type="entry name" value="oligo_HPY"/>
    <property type="match status" value="1"/>
</dbReference>
<dbReference type="AlphaFoldDB" id="A0A318A2P1"/>
<dbReference type="RefSeq" id="WP_110125768.1">
    <property type="nucleotide sequence ID" value="NZ_QHLY01000005.1"/>
</dbReference>
<proteinExistence type="inferred from homology"/>
<dbReference type="GO" id="GO:0015833">
    <property type="term" value="P:peptide transport"/>
    <property type="evidence" value="ECO:0007669"/>
    <property type="project" value="InterPro"/>
</dbReference>
<organism evidence="6 7">
    <name type="scientific">Cryobacterium arcticum</name>
    <dbReference type="NCBI Taxonomy" id="670052"/>
    <lineage>
        <taxon>Bacteria</taxon>
        <taxon>Bacillati</taxon>
        <taxon>Actinomycetota</taxon>
        <taxon>Actinomycetes</taxon>
        <taxon>Micrococcales</taxon>
        <taxon>Microbacteriaceae</taxon>
        <taxon>Cryobacterium</taxon>
    </lineage>
</organism>
<dbReference type="Gene3D" id="3.40.50.300">
    <property type="entry name" value="P-loop containing nucleotide triphosphate hydrolases"/>
    <property type="match status" value="1"/>
</dbReference>
<dbReference type="NCBIfam" id="TIGR01727">
    <property type="entry name" value="oligo_HPY"/>
    <property type="match status" value="1"/>
</dbReference>
<evidence type="ECO:0000259" key="5">
    <source>
        <dbReference type="PROSITE" id="PS50893"/>
    </source>
</evidence>
<dbReference type="SMART" id="SM00382">
    <property type="entry name" value="AAA"/>
    <property type="match status" value="1"/>
</dbReference>
<dbReference type="GO" id="GO:0005524">
    <property type="term" value="F:ATP binding"/>
    <property type="evidence" value="ECO:0007669"/>
    <property type="project" value="UniProtKB-KW"/>
</dbReference>
<reference evidence="6 7" key="1">
    <citation type="submission" date="2018-05" db="EMBL/GenBank/DDBJ databases">
        <title>Genetic diversity of glacier-inhabiting Cryobacterium bacteria in China and description of Cryobacterium mengkeensis sp. nov. and Arthrobacter glacialis sp. nov.</title>
        <authorList>
            <person name="Liu Q."/>
            <person name="Xin Y.-H."/>
        </authorList>
    </citation>
    <scope>NUCLEOTIDE SEQUENCE [LARGE SCALE GENOMIC DNA]</scope>
    <source>
        <strain evidence="6 7">SK-1</strain>
    </source>
</reference>
<evidence type="ECO:0000313" key="7">
    <source>
        <dbReference type="Proteomes" id="UP000246722"/>
    </source>
</evidence>
<dbReference type="PROSITE" id="PS50893">
    <property type="entry name" value="ABC_TRANSPORTER_2"/>
    <property type="match status" value="1"/>
</dbReference>
<keyword evidence="3" id="KW-0547">Nucleotide-binding</keyword>
<protein>
    <submittedName>
        <fullName evidence="6">Dipeptide/oligopeptide/nickel ABC transporter ATP-binding protein</fullName>
    </submittedName>
</protein>
<dbReference type="PROSITE" id="PS00211">
    <property type="entry name" value="ABC_TRANSPORTER_1"/>
    <property type="match status" value="1"/>
</dbReference>
<evidence type="ECO:0000256" key="4">
    <source>
        <dbReference type="ARBA" id="ARBA00022840"/>
    </source>
</evidence>
<gene>
    <name evidence="6" type="ORF">CTB96_05010</name>
</gene>
<comment type="similarity">
    <text evidence="1">Belongs to the ABC transporter superfamily.</text>
</comment>
<dbReference type="GO" id="GO:0016887">
    <property type="term" value="F:ATP hydrolysis activity"/>
    <property type="evidence" value="ECO:0007669"/>
    <property type="project" value="InterPro"/>
</dbReference>
<dbReference type="InterPro" id="IPR017871">
    <property type="entry name" value="ABC_transporter-like_CS"/>
</dbReference>
<dbReference type="OrthoDB" id="8481147at2"/>
<dbReference type="PANTHER" id="PTHR43776:SF7">
    <property type="entry name" value="D,D-DIPEPTIDE TRANSPORT ATP-BINDING PROTEIN DDPF-RELATED"/>
    <property type="match status" value="1"/>
</dbReference>
<dbReference type="FunFam" id="3.40.50.300:FF:000016">
    <property type="entry name" value="Oligopeptide ABC transporter ATP-binding component"/>
    <property type="match status" value="1"/>
</dbReference>
<accession>A0A318A2P1</accession>
<dbReference type="InterPro" id="IPR003593">
    <property type="entry name" value="AAA+_ATPase"/>
</dbReference>
<sequence length="339" mass="37276">MSEALLDVRELTKNFHVPGAKGNNTLCALDKINLYVNRGETLGLVGESGCGKSTLARTLLMLETPDSGSVRFDGVDPFGLKSRELLAWRRRVQMVFQDPFASLNARMTAGEIVSEPWATHRDLYPTKAARQARLSELFTLVGLRPSDAGKSPQEFSGGQRQRIGIARALALNPDVIVLDEPVSALDLSVQAQVLNLLNDLQQRLGVAYIFISHDLSVVRHVADRVAVMYLGRIVETGTAEEVFDRPSHPYTAALMSASPHLDVTATAPRQRIILEGEMPSPLDPPSGCRFRTRCWKAQDICATLAPEPRAALDNPEHISECHFPIEPTRDEPEQLAHAS</sequence>
<dbReference type="Pfam" id="PF00005">
    <property type="entry name" value="ABC_tran"/>
    <property type="match status" value="1"/>
</dbReference>
<dbReference type="EMBL" id="QHLY01000005">
    <property type="protein sequence ID" value="PXA72248.1"/>
    <property type="molecule type" value="Genomic_DNA"/>
</dbReference>
<dbReference type="InterPro" id="IPR013563">
    <property type="entry name" value="Oligopep_ABC_C"/>
</dbReference>